<evidence type="ECO:0000313" key="4">
    <source>
        <dbReference type="Proteomes" id="UP000430021"/>
    </source>
</evidence>
<evidence type="ECO:0000313" key="3">
    <source>
        <dbReference type="EMBL" id="MXP39570.1"/>
    </source>
</evidence>
<name>A0A6I4UKV0_9SPHN</name>
<keyword evidence="1" id="KW-0732">Signal</keyword>
<dbReference type="OrthoDB" id="7486497at2"/>
<gene>
    <name evidence="3" type="ORF">GRI59_13250</name>
</gene>
<reference evidence="3 4" key="1">
    <citation type="submission" date="2019-12" db="EMBL/GenBank/DDBJ databases">
        <title>Genomic-based taxomic classification of the family Erythrobacteraceae.</title>
        <authorList>
            <person name="Xu L."/>
        </authorList>
    </citation>
    <scope>NUCLEOTIDE SEQUENCE [LARGE SCALE GENOMIC DNA]</scope>
    <source>
        <strain evidence="3 4">JCM 10282</strain>
    </source>
</reference>
<organism evidence="3 4">
    <name type="scientific">Erythrobacter ramosus</name>
    <dbReference type="NCBI Taxonomy" id="35811"/>
    <lineage>
        <taxon>Bacteria</taxon>
        <taxon>Pseudomonadati</taxon>
        <taxon>Pseudomonadota</taxon>
        <taxon>Alphaproteobacteria</taxon>
        <taxon>Sphingomonadales</taxon>
        <taxon>Erythrobacteraceae</taxon>
        <taxon>Erythrobacter/Porphyrobacter group</taxon>
        <taxon>Erythrobacter</taxon>
    </lineage>
</organism>
<dbReference type="Gene3D" id="2.40.160.50">
    <property type="entry name" value="membrane protein fhac: a member of the omp85/tpsb transporter family"/>
    <property type="match status" value="1"/>
</dbReference>
<comment type="caution">
    <text evidence="3">The sequence shown here is derived from an EMBL/GenBank/DDBJ whole genome shotgun (WGS) entry which is preliminary data.</text>
</comment>
<dbReference type="AlphaFoldDB" id="A0A6I4UKV0"/>
<dbReference type="GO" id="GO:0008320">
    <property type="term" value="F:protein transmembrane transporter activity"/>
    <property type="evidence" value="ECO:0007669"/>
    <property type="project" value="TreeGrafter"/>
</dbReference>
<dbReference type="Proteomes" id="UP000430021">
    <property type="component" value="Unassembled WGS sequence"/>
</dbReference>
<feature type="signal peptide" evidence="1">
    <location>
        <begin position="1"/>
        <end position="22"/>
    </location>
</feature>
<sequence>MRPVGLRVLVSAVALATGLVSASDPAFAQAAQVTPPNRSDLIPPELRREDRSVTLTIDGDFERPPCALDRPEFAGIKFTVAGAQFNGLDRVPGLSLESAYADYLGRELPVSVLCDIRAEANAILRRQGYLATVEIPEQNLADNIPDFNVVFGRLTAVRVRGDAGPSEKLVAGYLEKLTQQDVFNTNAAERYLLLADDVPGLDVRLSLRPAAGGAPGDLVGEIAVLRQRAVIDFNVQNFGSKAIGRFGGTLRGELYDLTGLGDRTTVAMFSTLEFTEQQTVQIGHDFRVGSEGLRLGGQFTFSTSNPAVGLAGIDVESETIFASLFASYPLVRTRGHSLFADVGFDYVDQEVQLNNFGLTDDRVRMVYARLAGEWTDQQSVLRADGYSPYEPKLQLRYGIEARHGLDVFNTSPDCRPNLLGCLIGAAVPPSRIEADPTPLLVRINADFEYRPTPKVTFALDTQAQITKDPLPAFEEIAAGSFSIGRGYDPGAVLGDSGIMSAFEMRYGSLVSKNASGLAFQPYLFTDVAYVWNEDPSRSPTNPDRLWSAGGGLRVSWAPGVQSDFLIAVPLQRPDLAADRGDVRFMFTLTARLLPWRY</sequence>
<dbReference type="Pfam" id="PF03865">
    <property type="entry name" value="ShlB"/>
    <property type="match status" value="1"/>
</dbReference>
<protein>
    <submittedName>
        <fullName evidence="3">BamA/TamA family outer membrane protein</fullName>
    </submittedName>
</protein>
<dbReference type="EMBL" id="WTYB01000003">
    <property type="protein sequence ID" value="MXP39570.1"/>
    <property type="molecule type" value="Genomic_DNA"/>
</dbReference>
<proteinExistence type="predicted"/>
<feature type="chain" id="PRO_5026351353" evidence="1">
    <location>
        <begin position="23"/>
        <end position="597"/>
    </location>
</feature>
<dbReference type="InterPro" id="IPR051544">
    <property type="entry name" value="TPS_OM_transporter"/>
</dbReference>
<dbReference type="PANTHER" id="PTHR34597">
    <property type="entry name" value="SLR1661 PROTEIN"/>
    <property type="match status" value="1"/>
</dbReference>
<dbReference type="PANTHER" id="PTHR34597:SF6">
    <property type="entry name" value="BLR6126 PROTEIN"/>
    <property type="match status" value="1"/>
</dbReference>
<dbReference type="InterPro" id="IPR005565">
    <property type="entry name" value="Hemolysn_activator_HlyB_C"/>
</dbReference>
<evidence type="ECO:0000259" key="2">
    <source>
        <dbReference type="Pfam" id="PF03865"/>
    </source>
</evidence>
<dbReference type="GO" id="GO:0046819">
    <property type="term" value="P:protein secretion by the type V secretion system"/>
    <property type="evidence" value="ECO:0007669"/>
    <property type="project" value="TreeGrafter"/>
</dbReference>
<dbReference type="GO" id="GO:0098046">
    <property type="term" value="C:type V protein secretion system complex"/>
    <property type="evidence" value="ECO:0007669"/>
    <property type="project" value="TreeGrafter"/>
</dbReference>
<dbReference type="Gene3D" id="3.10.20.310">
    <property type="entry name" value="membrane protein fhac"/>
    <property type="match status" value="1"/>
</dbReference>
<accession>A0A6I4UKV0</accession>
<feature type="domain" description="Haemolysin activator HlyB C-terminal" evidence="2">
    <location>
        <begin position="231"/>
        <end position="553"/>
    </location>
</feature>
<evidence type="ECO:0000256" key="1">
    <source>
        <dbReference type="SAM" id="SignalP"/>
    </source>
</evidence>